<sequence>MEDSCLKAHLNISVQEEVFIRRERGSRPRKPRGKRLKSSLYADWHSPFRYEPRNCSSDGLVCAIWVSPLQVSTSLRAGMTKGWSWYLLELVLTIFIQTCCLSTSYILVSQHLQGQCQKNIGVDYICHCYGCNREEGAGRVVKGEGSQIYSNGR</sequence>
<gene>
    <name evidence="1" type="ORF">HJG60_010118</name>
</gene>
<reference evidence="1 2" key="1">
    <citation type="journal article" date="2020" name="Nature">
        <title>Six reference-quality genomes reveal evolution of bat adaptations.</title>
        <authorList>
            <person name="Jebb D."/>
            <person name="Huang Z."/>
            <person name="Pippel M."/>
            <person name="Hughes G.M."/>
            <person name="Lavrichenko K."/>
            <person name="Devanna P."/>
            <person name="Winkler S."/>
            <person name="Jermiin L.S."/>
            <person name="Skirmuntt E.C."/>
            <person name="Katzourakis A."/>
            <person name="Burkitt-Gray L."/>
            <person name="Ray D.A."/>
            <person name="Sullivan K.A.M."/>
            <person name="Roscito J.G."/>
            <person name="Kirilenko B.M."/>
            <person name="Davalos L.M."/>
            <person name="Corthals A.P."/>
            <person name="Power M.L."/>
            <person name="Jones G."/>
            <person name="Ransome R.D."/>
            <person name="Dechmann D.K.N."/>
            <person name="Locatelli A.G."/>
            <person name="Puechmaille S.J."/>
            <person name="Fedrigo O."/>
            <person name="Jarvis E.D."/>
            <person name="Hiller M."/>
            <person name="Vernes S.C."/>
            <person name="Myers E.W."/>
            <person name="Teeling E.C."/>
        </authorList>
    </citation>
    <scope>NUCLEOTIDE SEQUENCE [LARGE SCALE GENOMIC DNA]</scope>
    <source>
        <strain evidence="1">Bat1K_MPI-CBG_1</strain>
    </source>
</reference>
<protein>
    <submittedName>
        <fullName evidence="1">Uncharacterized protein</fullName>
    </submittedName>
</protein>
<evidence type="ECO:0000313" key="2">
    <source>
        <dbReference type="Proteomes" id="UP000664940"/>
    </source>
</evidence>
<dbReference type="AlphaFoldDB" id="A0A834AYQ2"/>
<evidence type="ECO:0000313" key="1">
    <source>
        <dbReference type="EMBL" id="KAF6119668.1"/>
    </source>
</evidence>
<comment type="caution">
    <text evidence="1">The sequence shown here is derived from an EMBL/GenBank/DDBJ whole genome shotgun (WGS) entry which is preliminary data.</text>
</comment>
<dbReference type="EMBL" id="JABVXQ010000003">
    <property type="protein sequence ID" value="KAF6119668.1"/>
    <property type="molecule type" value="Genomic_DNA"/>
</dbReference>
<name>A0A834AYQ2_9CHIR</name>
<proteinExistence type="predicted"/>
<dbReference type="Proteomes" id="UP000664940">
    <property type="component" value="Unassembled WGS sequence"/>
</dbReference>
<organism evidence="1 2">
    <name type="scientific">Phyllostomus discolor</name>
    <name type="common">pale spear-nosed bat</name>
    <dbReference type="NCBI Taxonomy" id="89673"/>
    <lineage>
        <taxon>Eukaryota</taxon>
        <taxon>Metazoa</taxon>
        <taxon>Chordata</taxon>
        <taxon>Craniata</taxon>
        <taxon>Vertebrata</taxon>
        <taxon>Euteleostomi</taxon>
        <taxon>Mammalia</taxon>
        <taxon>Eutheria</taxon>
        <taxon>Laurasiatheria</taxon>
        <taxon>Chiroptera</taxon>
        <taxon>Yangochiroptera</taxon>
        <taxon>Phyllostomidae</taxon>
        <taxon>Phyllostominae</taxon>
        <taxon>Phyllostomus</taxon>
    </lineage>
</organism>
<accession>A0A834AYQ2</accession>